<keyword evidence="6" id="KW-0121">Carboxypeptidase</keyword>
<gene>
    <name evidence="21" type="ORF">HH216_00920</name>
</gene>
<dbReference type="GO" id="GO:0008658">
    <property type="term" value="F:penicillin binding"/>
    <property type="evidence" value="ECO:0007669"/>
    <property type="project" value="InterPro"/>
</dbReference>
<evidence type="ECO:0000256" key="16">
    <source>
        <dbReference type="ARBA" id="ARBA00034000"/>
    </source>
</evidence>
<accession>A0A7L5DM41</accession>
<dbReference type="Pfam" id="PF00912">
    <property type="entry name" value="Transgly"/>
    <property type="match status" value="1"/>
</dbReference>
<dbReference type="SUPFAM" id="SSF53955">
    <property type="entry name" value="Lysozyme-like"/>
    <property type="match status" value="1"/>
</dbReference>
<dbReference type="InterPro" id="IPR001460">
    <property type="entry name" value="PCN-bd_Tpept"/>
</dbReference>
<dbReference type="Pfam" id="PF00905">
    <property type="entry name" value="Transpeptidase"/>
    <property type="match status" value="1"/>
</dbReference>
<dbReference type="GO" id="GO:0005886">
    <property type="term" value="C:plasma membrane"/>
    <property type="evidence" value="ECO:0007669"/>
    <property type="project" value="UniProtKB-SubCell"/>
</dbReference>
<comment type="similarity">
    <text evidence="4">In the N-terminal section; belongs to the glycosyltransferase 51 family.</text>
</comment>
<dbReference type="Gene3D" id="1.10.3810.10">
    <property type="entry name" value="Biosynthetic peptidoglycan transglycosylase-like"/>
    <property type="match status" value="1"/>
</dbReference>
<keyword evidence="15" id="KW-0961">Cell wall biogenesis/degradation</keyword>
<evidence type="ECO:0000256" key="11">
    <source>
        <dbReference type="ARBA" id="ARBA00022960"/>
    </source>
</evidence>
<evidence type="ECO:0000256" key="13">
    <source>
        <dbReference type="ARBA" id="ARBA00023136"/>
    </source>
</evidence>
<dbReference type="GO" id="GO:0009002">
    <property type="term" value="F:serine-type D-Ala-D-Ala carboxypeptidase activity"/>
    <property type="evidence" value="ECO:0007669"/>
    <property type="project" value="UniProtKB-EC"/>
</dbReference>
<protein>
    <submittedName>
        <fullName evidence="21">Penicillin-binding protein</fullName>
    </submittedName>
</protein>
<evidence type="ECO:0000259" key="19">
    <source>
        <dbReference type="Pfam" id="PF00905"/>
    </source>
</evidence>
<dbReference type="AlphaFoldDB" id="A0A7L5DM41"/>
<dbReference type="RefSeq" id="WP_169549081.1">
    <property type="nucleotide sequence ID" value="NZ_CP051677.1"/>
</dbReference>
<evidence type="ECO:0000256" key="12">
    <source>
        <dbReference type="ARBA" id="ARBA00022984"/>
    </source>
</evidence>
<dbReference type="GO" id="GO:0008360">
    <property type="term" value="P:regulation of cell shape"/>
    <property type="evidence" value="ECO:0007669"/>
    <property type="project" value="UniProtKB-KW"/>
</dbReference>
<proteinExistence type="inferred from homology"/>
<dbReference type="GO" id="GO:0006508">
    <property type="term" value="P:proteolysis"/>
    <property type="evidence" value="ECO:0007669"/>
    <property type="project" value="UniProtKB-KW"/>
</dbReference>
<dbReference type="GO" id="GO:0071555">
    <property type="term" value="P:cell wall organization"/>
    <property type="evidence" value="ECO:0007669"/>
    <property type="project" value="UniProtKB-KW"/>
</dbReference>
<dbReference type="GO" id="GO:0009252">
    <property type="term" value="P:peptidoglycan biosynthetic process"/>
    <property type="evidence" value="ECO:0007669"/>
    <property type="project" value="UniProtKB-KW"/>
</dbReference>
<keyword evidence="5" id="KW-1003">Cell membrane</keyword>
<keyword evidence="11" id="KW-0133">Cell shape</keyword>
<feature type="transmembrane region" description="Helical" evidence="18">
    <location>
        <begin position="20"/>
        <end position="42"/>
    </location>
</feature>
<dbReference type="EMBL" id="CP051677">
    <property type="protein sequence ID" value="QJD77137.1"/>
    <property type="molecule type" value="Genomic_DNA"/>
</dbReference>
<evidence type="ECO:0000313" key="22">
    <source>
        <dbReference type="Proteomes" id="UP000501128"/>
    </source>
</evidence>
<name>A0A7L5DM41_9BACT</name>
<comment type="catalytic activity">
    <reaction evidence="17">
        <text>[GlcNAc-(1-&gt;4)-Mur2Ac(oyl-L-Ala-gamma-D-Glu-L-Lys-D-Ala-D-Ala)](n)-di-trans,octa-cis-undecaprenyl diphosphate + beta-D-GlcNAc-(1-&gt;4)-Mur2Ac(oyl-L-Ala-gamma-D-Glu-L-Lys-D-Ala-D-Ala)-di-trans,octa-cis-undecaprenyl diphosphate = [GlcNAc-(1-&gt;4)-Mur2Ac(oyl-L-Ala-gamma-D-Glu-L-Lys-D-Ala-D-Ala)](n+1)-di-trans,octa-cis-undecaprenyl diphosphate + di-trans,octa-cis-undecaprenyl diphosphate + H(+)</text>
        <dbReference type="Rhea" id="RHEA:23708"/>
        <dbReference type="Rhea" id="RHEA-COMP:9602"/>
        <dbReference type="Rhea" id="RHEA-COMP:9603"/>
        <dbReference type="ChEBI" id="CHEBI:15378"/>
        <dbReference type="ChEBI" id="CHEBI:58405"/>
        <dbReference type="ChEBI" id="CHEBI:60033"/>
        <dbReference type="ChEBI" id="CHEBI:78435"/>
        <dbReference type="EC" id="2.4.99.28"/>
    </reaction>
</comment>
<comment type="similarity">
    <text evidence="3">In the C-terminal section; belongs to the transpeptidase family.</text>
</comment>
<feature type="domain" description="Glycosyl transferase family 51" evidence="20">
    <location>
        <begin position="68"/>
        <end position="255"/>
    </location>
</feature>
<keyword evidence="22" id="KW-1185">Reference proteome</keyword>
<evidence type="ECO:0000256" key="6">
    <source>
        <dbReference type="ARBA" id="ARBA00022645"/>
    </source>
</evidence>
<keyword evidence="10" id="KW-0378">Hydrolase</keyword>
<evidence type="ECO:0000256" key="1">
    <source>
        <dbReference type="ARBA" id="ARBA00004236"/>
    </source>
</evidence>
<evidence type="ECO:0000256" key="3">
    <source>
        <dbReference type="ARBA" id="ARBA00007090"/>
    </source>
</evidence>
<evidence type="ECO:0000313" key="21">
    <source>
        <dbReference type="EMBL" id="QJD77137.1"/>
    </source>
</evidence>
<reference evidence="21 22" key="1">
    <citation type="submission" date="2020-04" db="EMBL/GenBank/DDBJ databases">
        <title>Genome sequencing of novel species.</title>
        <authorList>
            <person name="Heo J."/>
            <person name="Kim S.-J."/>
            <person name="Kim J.-S."/>
            <person name="Hong S.-B."/>
            <person name="Kwon S.-W."/>
        </authorList>
    </citation>
    <scope>NUCLEOTIDE SEQUENCE [LARGE SCALE GENOMIC DNA]</scope>
    <source>
        <strain evidence="21 22">CJU-R4</strain>
    </source>
</reference>
<dbReference type="Gene3D" id="3.40.710.10">
    <property type="entry name" value="DD-peptidase/beta-lactamase superfamily"/>
    <property type="match status" value="2"/>
</dbReference>
<keyword evidence="14" id="KW-0511">Multifunctional enzyme</keyword>
<keyword evidence="12" id="KW-0573">Peptidoglycan synthesis</keyword>
<evidence type="ECO:0000259" key="20">
    <source>
        <dbReference type="Pfam" id="PF00912"/>
    </source>
</evidence>
<keyword evidence="8" id="KW-0328">Glycosyltransferase</keyword>
<keyword evidence="9" id="KW-0808">Transferase</keyword>
<sequence>MFDFAPGRYRNLITKLWQFALLGVGLLVLYILAVSFNFLWLFGGMPSLKALENPQSEVASEVYTADNQLLGKYYTENRTPIEITQVSPNVTSALLATEDARFVKHSGIDPRSFFRVIKGLATGNSSSGGGSTLTQQVAKNLFDTRGEKLRGVLGNVPVLKTVIEKTKEWILSVRLERNYTKQEIMMMYLNTVSFGNNTYGIKTAAKTYFDKEPWNLNVEEAALLVGMLQNPSRYDPRIFEDRAIQRRNVVLSQMQRYGFLTLDQEALYQKKPLKLDFSVENQNTGMAAYFRSVIRDDIKRWINEYNEENPGAELDLYTSGLRIYTTIDSRMQTYAEEAVMTNMRDQQRKFYEHWRGRNPWVVKNPKTKKYQEIPGFIEGKAKLLTRYKQLKADLDDDEKAVWAEMRKPHKMKVFVYGGRRNEKDTTMSTLDSLRYYKRLLNTGFMSMDPETGHVKAWVGGINFRHMKFDHVRQSRRQPGSTFKPFVYLTAIDQGFVTPCTHIVDRPTTFAHGEDNNGGPAWTPKNSNNKYSYRDLSLREALGQSVNTVSAQLIKKTRAEAVIKYAHDLGISSKNLPDNPTLCLGTGDVSVYDMVAAYCTFANGGLRVRPMIISRITDKNGNVLKTFTADANQVISANRAYEMLHLMQGAVETGGTAARLAGQYKLMEGGNQIAAKTGTTSNYSDAWFMGMTQRLVSGTWVGGDDRSIHFRTIELGQGGRLAMPTWALYMQKVYKDPTLTRYKPVPFRKPNNFQIDCGGYHIDSASRYIPPKVVVEDEEEILQ</sequence>
<dbReference type="InterPro" id="IPR036950">
    <property type="entry name" value="PBP_transglycosylase"/>
</dbReference>
<comment type="subcellular location">
    <subcellularLocation>
        <location evidence="1">Cell membrane</location>
    </subcellularLocation>
</comment>
<evidence type="ECO:0000256" key="5">
    <source>
        <dbReference type="ARBA" id="ARBA00022475"/>
    </source>
</evidence>
<evidence type="ECO:0000256" key="14">
    <source>
        <dbReference type="ARBA" id="ARBA00023268"/>
    </source>
</evidence>
<comment type="pathway">
    <text evidence="2">Cell wall biogenesis; peptidoglycan biosynthesis.</text>
</comment>
<evidence type="ECO:0000256" key="17">
    <source>
        <dbReference type="ARBA" id="ARBA00049902"/>
    </source>
</evidence>
<dbReference type="GO" id="GO:0030288">
    <property type="term" value="C:outer membrane-bounded periplasmic space"/>
    <property type="evidence" value="ECO:0007669"/>
    <property type="project" value="TreeGrafter"/>
</dbReference>
<keyword evidence="18" id="KW-0812">Transmembrane</keyword>
<dbReference type="PANTHER" id="PTHR32282:SF11">
    <property type="entry name" value="PENICILLIN-BINDING PROTEIN 1B"/>
    <property type="match status" value="1"/>
</dbReference>
<dbReference type="SUPFAM" id="SSF56601">
    <property type="entry name" value="beta-lactamase/transpeptidase-like"/>
    <property type="match status" value="1"/>
</dbReference>
<feature type="domain" description="Penicillin-binding protein transpeptidase" evidence="19">
    <location>
        <begin position="444"/>
        <end position="691"/>
    </location>
</feature>
<dbReference type="InterPro" id="IPR050396">
    <property type="entry name" value="Glycosyltr_51/Transpeptidase"/>
</dbReference>
<evidence type="ECO:0000256" key="15">
    <source>
        <dbReference type="ARBA" id="ARBA00023316"/>
    </source>
</evidence>
<evidence type="ECO:0000256" key="2">
    <source>
        <dbReference type="ARBA" id="ARBA00004752"/>
    </source>
</evidence>
<evidence type="ECO:0000256" key="4">
    <source>
        <dbReference type="ARBA" id="ARBA00007739"/>
    </source>
</evidence>
<dbReference type="GO" id="GO:0008955">
    <property type="term" value="F:peptidoglycan glycosyltransferase activity"/>
    <property type="evidence" value="ECO:0007669"/>
    <property type="project" value="UniProtKB-EC"/>
</dbReference>
<dbReference type="PANTHER" id="PTHR32282">
    <property type="entry name" value="BINDING PROTEIN TRANSPEPTIDASE, PUTATIVE-RELATED"/>
    <property type="match status" value="1"/>
</dbReference>
<dbReference type="KEGG" id="srho:HH216_00920"/>
<keyword evidence="7" id="KW-0645">Protease</keyword>
<evidence type="ECO:0000256" key="18">
    <source>
        <dbReference type="SAM" id="Phobius"/>
    </source>
</evidence>
<dbReference type="InterPro" id="IPR012338">
    <property type="entry name" value="Beta-lactam/transpept-like"/>
</dbReference>
<evidence type="ECO:0000256" key="7">
    <source>
        <dbReference type="ARBA" id="ARBA00022670"/>
    </source>
</evidence>
<organism evidence="21 22">
    <name type="scientific">Spirosoma rhododendri</name>
    <dbReference type="NCBI Taxonomy" id="2728024"/>
    <lineage>
        <taxon>Bacteria</taxon>
        <taxon>Pseudomonadati</taxon>
        <taxon>Bacteroidota</taxon>
        <taxon>Cytophagia</taxon>
        <taxon>Cytophagales</taxon>
        <taxon>Cytophagaceae</taxon>
        <taxon>Spirosoma</taxon>
    </lineage>
</organism>
<evidence type="ECO:0000256" key="8">
    <source>
        <dbReference type="ARBA" id="ARBA00022676"/>
    </source>
</evidence>
<evidence type="ECO:0000256" key="10">
    <source>
        <dbReference type="ARBA" id="ARBA00022801"/>
    </source>
</evidence>
<comment type="catalytic activity">
    <reaction evidence="16">
        <text>Preferential cleavage: (Ac)2-L-Lys-D-Ala-|-D-Ala. Also transpeptidation of peptidyl-alanyl moieties that are N-acyl substituents of D-alanine.</text>
        <dbReference type="EC" id="3.4.16.4"/>
    </reaction>
</comment>
<keyword evidence="13 18" id="KW-0472">Membrane</keyword>
<keyword evidence="18" id="KW-1133">Transmembrane helix</keyword>
<dbReference type="InterPro" id="IPR023346">
    <property type="entry name" value="Lysozyme-like_dom_sf"/>
</dbReference>
<evidence type="ECO:0000256" key="9">
    <source>
        <dbReference type="ARBA" id="ARBA00022679"/>
    </source>
</evidence>
<dbReference type="InterPro" id="IPR001264">
    <property type="entry name" value="Glyco_trans_51"/>
</dbReference>
<dbReference type="Proteomes" id="UP000501128">
    <property type="component" value="Chromosome"/>
</dbReference>